<dbReference type="InterPro" id="IPR036429">
    <property type="entry name" value="SpoA-like_sf"/>
</dbReference>
<reference evidence="4" key="1">
    <citation type="journal article" date="2016" name="Front. Microbiol.">
        <title>Genome Sequence of the Piezophilic, Mesophilic Sulfate-Reducing Bacterium Desulfovibrio indicus J2T.</title>
        <authorList>
            <person name="Cao J."/>
            <person name="Maignien L."/>
            <person name="Shao Z."/>
            <person name="Alain K."/>
            <person name="Jebbar M."/>
        </authorList>
    </citation>
    <scope>NUCLEOTIDE SEQUENCE</scope>
    <source>
        <strain evidence="4">NBRC 103626</strain>
    </source>
</reference>
<feature type="compositionally biased region" description="Basic and acidic residues" evidence="2">
    <location>
        <begin position="1"/>
        <end position="14"/>
    </location>
</feature>
<dbReference type="AlphaFoldDB" id="A0AA37HLI5"/>
<evidence type="ECO:0000313" key="4">
    <source>
        <dbReference type="EMBL" id="GJD77798.1"/>
    </source>
</evidence>
<dbReference type="PRINTS" id="PR00956">
    <property type="entry name" value="FLGMOTORFLIN"/>
</dbReference>
<dbReference type="PANTHER" id="PTHR30034:SF6">
    <property type="entry name" value="YOP PROTEINS TRANSLOCATION PROTEIN Q"/>
    <property type="match status" value="1"/>
</dbReference>
<dbReference type="InterPro" id="IPR001172">
    <property type="entry name" value="FliN_T3SS_HrcQb"/>
</dbReference>
<name>A0AA37HLI5_9HYPH</name>
<evidence type="ECO:0000256" key="1">
    <source>
        <dbReference type="ARBA" id="ARBA00009226"/>
    </source>
</evidence>
<dbReference type="Gene3D" id="2.30.330.10">
    <property type="entry name" value="SpoA-like"/>
    <property type="match status" value="1"/>
</dbReference>
<dbReference type="Proteomes" id="UP001055108">
    <property type="component" value="Unassembled WGS sequence"/>
</dbReference>
<reference evidence="4" key="2">
    <citation type="submission" date="2021-08" db="EMBL/GenBank/DDBJ databases">
        <authorList>
            <person name="Tani A."/>
            <person name="Ola A."/>
            <person name="Ogura Y."/>
            <person name="Katsura K."/>
            <person name="Hayashi T."/>
        </authorList>
    </citation>
    <scope>NUCLEOTIDE SEQUENCE</scope>
    <source>
        <strain evidence="4">NBRC 103626</strain>
    </source>
</reference>
<comment type="caution">
    <text evidence="4">The sequence shown here is derived from an EMBL/GenBank/DDBJ whole genome shotgun (WGS) entry which is preliminary data.</text>
</comment>
<dbReference type="PANTHER" id="PTHR30034">
    <property type="entry name" value="FLAGELLAR MOTOR SWITCH PROTEIN FLIM"/>
    <property type="match status" value="1"/>
</dbReference>
<accession>A0AA37HLI5</accession>
<protein>
    <recommendedName>
        <fullName evidence="3">Flagellar motor switch protein FliN-like C-terminal domain-containing protein</fullName>
    </recommendedName>
</protein>
<dbReference type="SUPFAM" id="SSF101801">
    <property type="entry name" value="Surface presentation of antigens (SPOA)"/>
    <property type="match status" value="1"/>
</dbReference>
<feature type="domain" description="Flagellar motor switch protein FliN-like C-terminal" evidence="3">
    <location>
        <begin position="32"/>
        <end position="101"/>
    </location>
</feature>
<evidence type="ECO:0000313" key="5">
    <source>
        <dbReference type="Proteomes" id="UP001055108"/>
    </source>
</evidence>
<feature type="region of interest" description="Disordered" evidence="2">
    <location>
        <begin position="108"/>
        <end position="129"/>
    </location>
</feature>
<sequence>MLRGSSPEHRSARESKRRPVPRVTRARRVAVLDNLKVDVTVVLGRCRMPLHMLLRMGRGAVIELEASETDMVEILANDHPIARGQIVVTGSRISVEVTELIRKPETLRAPGTSIGEGAAPLFEPGTQAA</sequence>
<dbReference type="GO" id="GO:0003774">
    <property type="term" value="F:cytoskeletal motor activity"/>
    <property type="evidence" value="ECO:0007669"/>
    <property type="project" value="InterPro"/>
</dbReference>
<organism evidence="4 5">
    <name type="scientific">Methylobacterium gregans</name>
    <dbReference type="NCBI Taxonomy" id="374424"/>
    <lineage>
        <taxon>Bacteria</taxon>
        <taxon>Pseudomonadati</taxon>
        <taxon>Pseudomonadota</taxon>
        <taxon>Alphaproteobacteria</taxon>
        <taxon>Hyphomicrobiales</taxon>
        <taxon>Methylobacteriaceae</taxon>
        <taxon>Methylobacterium</taxon>
    </lineage>
</organism>
<dbReference type="InterPro" id="IPR001543">
    <property type="entry name" value="FliN-like_C"/>
</dbReference>
<keyword evidence="5" id="KW-1185">Reference proteome</keyword>
<proteinExistence type="inferred from homology"/>
<dbReference type="GO" id="GO:0071978">
    <property type="term" value="P:bacterial-type flagellum-dependent swarming motility"/>
    <property type="evidence" value="ECO:0007669"/>
    <property type="project" value="TreeGrafter"/>
</dbReference>
<evidence type="ECO:0000259" key="3">
    <source>
        <dbReference type="Pfam" id="PF01052"/>
    </source>
</evidence>
<gene>
    <name evidence="4" type="ORF">NBEOAGPD_1009</name>
</gene>
<dbReference type="GO" id="GO:0050918">
    <property type="term" value="P:positive chemotaxis"/>
    <property type="evidence" value="ECO:0007669"/>
    <property type="project" value="TreeGrafter"/>
</dbReference>
<feature type="region of interest" description="Disordered" evidence="2">
    <location>
        <begin position="1"/>
        <end position="21"/>
    </location>
</feature>
<dbReference type="EMBL" id="BPQM01000022">
    <property type="protein sequence ID" value="GJD77798.1"/>
    <property type="molecule type" value="Genomic_DNA"/>
</dbReference>
<comment type="similarity">
    <text evidence="1">Belongs to the FliN/MopA/SpaO family.</text>
</comment>
<evidence type="ECO:0000256" key="2">
    <source>
        <dbReference type="SAM" id="MobiDB-lite"/>
    </source>
</evidence>
<dbReference type="Pfam" id="PF01052">
    <property type="entry name" value="FliMN_C"/>
    <property type="match status" value="1"/>
</dbReference>
<dbReference type="GO" id="GO:0009425">
    <property type="term" value="C:bacterial-type flagellum basal body"/>
    <property type="evidence" value="ECO:0007669"/>
    <property type="project" value="InterPro"/>
</dbReference>